<sequence>MKAIKTVRIGVVHSLTGETAERERPLVDAILMAVDEINDSGGLMGYTIEPMIEDGASSTAVFKDKVQMLFDSYNITNIFGCWTSSARKTVKPIIEANNGLLWYPVQYEGLEESENIVYSGGCLNQLIEPAVDWAFINNCSSFFLIGTDTVFPHTANLLARTLVEDRGGEITEEQYTALGNTDFMSEVDRIWETKPEIVLNTLDGQSNLAFFKQYHKAGISIPVLAACISEAQAQAMADYACGHYACRSYFQSLNINENHTFIDKFRTKYGKKRVISDSIVSAYSQIYLWKQAVEDAVSFDTPEVRALLHGQRFLSPGGYIRVEPNNHISKKAYVGLIGNHGSGQFEIVWDSLNSIRPKPWLGVEEAAGIRPIIKSASRWVDTLRASSDILDTA</sequence>
<dbReference type="Gene3D" id="3.40.50.2300">
    <property type="match status" value="2"/>
</dbReference>
<evidence type="ECO:0000313" key="2">
    <source>
        <dbReference type="Proteomes" id="UP000060487"/>
    </source>
</evidence>
<dbReference type="RefSeq" id="WP_085052445.1">
    <property type="nucleotide sequence ID" value="NZ_LNQR01000066.1"/>
</dbReference>
<protein>
    <submittedName>
        <fullName evidence="1">ABC transporter substrate-binding protein</fullName>
    </submittedName>
</protein>
<accession>A0ABR5SER3</accession>
<dbReference type="PANTHER" id="PTHR47628">
    <property type="match status" value="1"/>
</dbReference>
<proteinExistence type="predicted"/>
<dbReference type="InterPro" id="IPR017777">
    <property type="entry name" value="ABC_urea-bd_UrtA"/>
</dbReference>
<dbReference type="SUPFAM" id="SSF53822">
    <property type="entry name" value="Periplasmic binding protein-like I"/>
    <property type="match status" value="1"/>
</dbReference>
<comment type="caution">
    <text evidence="1">The sequence shown here is derived from an EMBL/GenBank/DDBJ whole genome shotgun (WGS) entry which is preliminary data.</text>
</comment>
<dbReference type="EMBL" id="LNQR01000066">
    <property type="protein sequence ID" value="KWT85015.1"/>
    <property type="molecule type" value="Genomic_DNA"/>
</dbReference>
<dbReference type="Proteomes" id="UP000060487">
    <property type="component" value="Unassembled WGS sequence"/>
</dbReference>
<evidence type="ECO:0000313" key="1">
    <source>
        <dbReference type="EMBL" id="KWT85015.1"/>
    </source>
</evidence>
<gene>
    <name evidence="1" type="ORF">ASN18_1833</name>
</gene>
<dbReference type="CDD" id="cd06355">
    <property type="entry name" value="PBP1_FmdD-like"/>
    <property type="match status" value="1"/>
</dbReference>
<dbReference type="InterPro" id="IPR028082">
    <property type="entry name" value="Peripla_BP_I"/>
</dbReference>
<dbReference type="PANTHER" id="PTHR47628:SF1">
    <property type="entry name" value="ALIPHATIC AMIDASE EXPRESSION-REGULATING PROTEIN"/>
    <property type="match status" value="1"/>
</dbReference>
<organism evidence="1 2">
    <name type="scientific">Candidatus Magnetominusculus xianensis</name>
    <dbReference type="NCBI Taxonomy" id="1748249"/>
    <lineage>
        <taxon>Bacteria</taxon>
        <taxon>Pseudomonadati</taxon>
        <taxon>Nitrospirota</taxon>
        <taxon>Nitrospiria</taxon>
        <taxon>Nitrospirales</taxon>
        <taxon>Nitrospiraceae</taxon>
        <taxon>Candidatus Magnetominusculus</taxon>
    </lineage>
</organism>
<keyword evidence="2" id="KW-1185">Reference proteome</keyword>
<dbReference type="Pfam" id="PF13433">
    <property type="entry name" value="Peripla_BP_5"/>
    <property type="match status" value="1"/>
</dbReference>
<name>A0ABR5SER3_9BACT</name>
<reference evidence="1 2" key="1">
    <citation type="submission" date="2015-11" db="EMBL/GenBank/DDBJ databases">
        <authorList>
            <person name="Lin W."/>
        </authorList>
    </citation>
    <scope>NUCLEOTIDE SEQUENCE [LARGE SCALE GENOMIC DNA]</scope>
    <source>
        <strain evidence="1 2">HCH-1</strain>
    </source>
</reference>